<dbReference type="EMBL" id="CP001052">
    <property type="protein sequence ID" value="ACD15568.1"/>
    <property type="molecule type" value="Genomic_DNA"/>
</dbReference>
<protein>
    <submittedName>
        <fullName evidence="4">Integrase family protein</fullName>
    </submittedName>
</protein>
<evidence type="ECO:0000256" key="2">
    <source>
        <dbReference type="ARBA" id="ARBA00023172"/>
    </source>
</evidence>
<dbReference type="GO" id="GO:0015074">
    <property type="term" value="P:DNA integration"/>
    <property type="evidence" value="ECO:0007669"/>
    <property type="project" value="UniProtKB-KW"/>
</dbReference>
<evidence type="ECO:0000313" key="4">
    <source>
        <dbReference type="EMBL" id="ACD15568.1"/>
    </source>
</evidence>
<dbReference type="Pfam" id="PF00589">
    <property type="entry name" value="Phage_integrase"/>
    <property type="match status" value="1"/>
</dbReference>
<dbReference type="STRING" id="398527.Bphyt_1152"/>
<dbReference type="KEGG" id="bpy:Bphyt_1152"/>
<reference evidence="4 5" key="1">
    <citation type="journal article" date="2011" name="J. Bacteriol.">
        <title>Complete genome sequence of the plant growth-promoting endophyte Burkholderia phytofirmans strain PsJN.</title>
        <authorList>
            <person name="Weilharter A."/>
            <person name="Mitter B."/>
            <person name="Shin M.V."/>
            <person name="Chain P.S."/>
            <person name="Nowak J."/>
            <person name="Sessitsch A."/>
        </authorList>
    </citation>
    <scope>NUCLEOTIDE SEQUENCE [LARGE SCALE GENOMIC DNA]</scope>
    <source>
        <strain evidence="5">DSM 17436 / LMG 22146 / PsJN</strain>
    </source>
</reference>
<dbReference type="OrthoDB" id="662444at2"/>
<evidence type="ECO:0000256" key="1">
    <source>
        <dbReference type="ARBA" id="ARBA00022908"/>
    </source>
</evidence>
<dbReference type="PANTHER" id="PTHR30349:SF94">
    <property type="entry name" value="INTEGRASE_RECOMBINASE HI_1414-RELATED"/>
    <property type="match status" value="1"/>
</dbReference>
<dbReference type="RefSeq" id="WP_012432192.1">
    <property type="nucleotide sequence ID" value="NC_010681.1"/>
</dbReference>
<dbReference type="Proteomes" id="UP000001739">
    <property type="component" value="Chromosome 1"/>
</dbReference>
<keyword evidence="2" id="KW-0233">DNA recombination</keyword>
<dbReference type="PROSITE" id="PS51898">
    <property type="entry name" value="TYR_RECOMBINASE"/>
    <property type="match status" value="1"/>
</dbReference>
<gene>
    <name evidence="4" type="ordered locus">Bphyt_1152</name>
</gene>
<feature type="domain" description="Tyr recombinase" evidence="3">
    <location>
        <begin position="166"/>
        <end position="358"/>
    </location>
</feature>
<name>B2T1V7_PARPJ</name>
<accession>B2T1V7</accession>
<dbReference type="Gene3D" id="1.10.443.10">
    <property type="entry name" value="Intergrase catalytic core"/>
    <property type="match status" value="1"/>
</dbReference>
<dbReference type="InterPro" id="IPR002104">
    <property type="entry name" value="Integrase_catalytic"/>
</dbReference>
<dbReference type="PANTHER" id="PTHR30349">
    <property type="entry name" value="PHAGE INTEGRASE-RELATED"/>
    <property type="match status" value="1"/>
</dbReference>
<dbReference type="SUPFAM" id="SSF56349">
    <property type="entry name" value="DNA breaking-rejoining enzymes"/>
    <property type="match status" value="1"/>
</dbReference>
<dbReference type="InterPro" id="IPR050090">
    <property type="entry name" value="Tyrosine_recombinase_XerCD"/>
</dbReference>
<evidence type="ECO:0000259" key="3">
    <source>
        <dbReference type="PROSITE" id="PS51898"/>
    </source>
</evidence>
<proteinExistence type="predicted"/>
<evidence type="ECO:0000313" key="5">
    <source>
        <dbReference type="Proteomes" id="UP000001739"/>
    </source>
</evidence>
<sequence length="365" mass="41681">MASILPVGSRWRAQVRKRGQSIAKTFRTKGAAQAWAREKEVEIEKGIHAVELATVTVGTLIRKYREARAESGRPVKPKSNEDYILQRLQDEFESDFAAQLTTQRIVQFAQKRRKSGAGGFTIDMDISKLGTVMRHTGSLLDLALPDATGIARPTLHHLNLIEAGKRRERRPTPEEIGKIFAWFAEHPEREQAMPDLLRVAMQCAFRRGELFNLQWDDIDAENHLALVRDRKHPRQKMGNNEWVPLIGDSFEVIMRQARYPVPEAYAEKRKADPTVPPHKNEFIFRFDKGTASKYFKRACDDKGIVDLHLHDLRHEATSALFEAGWQIPEVAAVTGHKDWRNLKRYTNLDPAQVARKGRLKLVNAA</sequence>
<dbReference type="InterPro" id="IPR011010">
    <property type="entry name" value="DNA_brk_join_enz"/>
</dbReference>
<dbReference type="GO" id="GO:0006310">
    <property type="term" value="P:DNA recombination"/>
    <property type="evidence" value="ECO:0007669"/>
    <property type="project" value="UniProtKB-KW"/>
</dbReference>
<organism evidence="4 5">
    <name type="scientific">Paraburkholderia phytofirmans (strain DSM 17436 / LMG 22146 / PsJN)</name>
    <name type="common">Burkholderia phytofirmans</name>
    <dbReference type="NCBI Taxonomy" id="398527"/>
    <lineage>
        <taxon>Bacteria</taxon>
        <taxon>Pseudomonadati</taxon>
        <taxon>Pseudomonadota</taxon>
        <taxon>Betaproteobacteria</taxon>
        <taxon>Burkholderiales</taxon>
        <taxon>Burkholderiaceae</taxon>
        <taxon>Paraburkholderia</taxon>
    </lineage>
</organism>
<dbReference type="HOGENOM" id="CLU_027562_32_0_4"/>
<keyword evidence="1" id="KW-0229">DNA integration</keyword>
<dbReference type="InterPro" id="IPR013762">
    <property type="entry name" value="Integrase-like_cat_sf"/>
</dbReference>
<dbReference type="eggNOG" id="COG0582">
    <property type="taxonomic scope" value="Bacteria"/>
</dbReference>
<dbReference type="GO" id="GO:0003677">
    <property type="term" value="F:DNA binding"/>
    <property type="evidence" value="ECO:0007669"/>
    <property type="project" value="InterPro"/>
</dbReference>
<dbReference type="CDD" id="cd00796">
    <property type="entry name" value="INT_Rci_Hp1_C"/>
    <property type="match status" value="1"/>
</dbReference>
<dbReference type="AlphaFoldDB" id="B2T1V7"/>